<accession>A0A2A3EDB4</accession>
<reference evidence="1 2" key="1">
    <citation type="submission" date="2014-07" db="EMBL/GenBank/DDBJ databases">
        <title>Genomic and transcriptomic analysis on Apis cerana provide comprehensive insights into honey bee biology.</title>
        <authorList>
            <person name="Diao Q."/>
            <person name="Sun L."/>
            <person name="Zheng H."/>
            <person name="Zheng H."/>
            <person name="Xu S."/>
            <person name="Wang S."/>
            <person name="Zeng Z."/>
            <person name="Hu F."/>
            <person name="Su S."/>
            <person name="Wu J."/>
        </authorList>
    </citation>
    <scope>NUCLEOTIDE SEQUENCE [LARGE SCALE GENOMIC DNA]</scope>
    <source>
        <tissue evidence="1">Pupae without intestine</tissue>
    </source>
</reference>
<proteinExistence type="predicted"/>
<dbReference type="EMBL" id="KZ288279">
    <property type="protein sequence ID" value="PBC29700.1"/>
    <property type="molecule type" value="Genomic_DNA"/>
</dbReference>
<evidence type="ECO:0000313" key="1">
    <source>
        <dbReference type="EMBL" id="PBC29700.1"/>
    </source>
</evidence>
<protein>
    <submittedName>
        <fullName evidence="1">Uncharacterized protein</fullName>
    </submittedName>
</protein>
<name>A0A2A3EDB4_APICC</name>
<organism evidence="1 2">
    <name type="scientific">Apis cerana cerana</name>
    <name type="common">Oriental honeybee</name>
    <dbReference type="NCBI Taxonomy" id="94128"/>
    <lineage>
        <taxon>Eukaryota</taxon>
        <taxon>Metazoa</taxon>
        <taxon>Ecdysozoa</taxon>
        <taxon>Arthropoda</taxon>
        <taxon>Hexapoda</taxon>
        <taxon>Insecta</taxon>
        <taxon>Pterygota</taxon>
        <taxon>Neoptera</taxon>
        <taxon>Endopterygota</taxon>
        <taxon>Hymenoptera</taxon>
        <taxon>Apocrita</taxon>
        <taxon>Aculeata</taxon>
        <taxon>Apoidea</taxon>
        <taxon>Anthophila</taxon>
        <taxon>Apidae</taxon>
        <taxon>Apis</taxon>
    </lineage>
</organism>
<sequence length="107" mass="11584">MEILMIHDYTIERLPCVGGATVYQADRVLHPVPLTLARVLEAATAMVEGDPFAGGGVWGNPLQSGGSQTQTHFPGFANLLVVHVLIETSPPMAQFRRNFALSSPWVN</sequence>
<dbReference type="Proteomes" id="UP000242457">
    <property type="component" value="Unassembled WGS sequence"/>
</dbReference>
<keyword evidence="2" id="KW-1185">Reference proteome</keyword>
<dbReference type="AlphaFoldDB" id="A0A2A3EDB4"/>
<gene>
    <name evidence="1" type="ORF">APICC_06506</name>
</gene>
<evidence type="ECO:0000313" key="2">
    <source>
        <dbReference type="Proteomes" id="UP000242457"/>
    </source>
</evidence>